<sequence length="688" mass="72285">MLSRLGSKRTTRRAAAASSSAARDSAVPETQPSTSSSFSPMRTRSGKLLIAPLADTVKTVKSKLTRGRRAAQAPETAPATKISADAEATAAPSIVPEDPAPAARKAPANKRATKTRGRSGKGKTSKAKSTPKTAATSTPAEEETEVAAPAAGPSSEPITAPAFAPSPSAASVPEPEPRRRPVVRESHRLTRQGAFYFDKNGRALPQGTYPWDFEEVPAAEPSLLELVAREVSLEEVTKPRLVVPGASIYPGQGYNPKYTFVYEPLEVRIPGLYYPAPAPASASASAMHAPPAQPAGNPAPIVFPSVPAGSETAPVPEPAPTRGMPLTRQYAAFFDENGQPLPTGREGSGELDPIGEMVANILKAQHPGGPYPSTWRGSLFEPEPESAAAPAPTAVPAPAPAAAPAPSAPSAAPTTLPSTPDSSERAACPIRRIPLTRQGAVYFDKDGFELPPGVTTTAAAQFPSPKTPRALFDRSQMRGPRLIDGVVDPSLIVEGSWSEFAAFSRPQAGARTGALGSLFARRSQSQLAAFERTAETGLTEDETQPAEASEPEPAPQPTPAPVPAPAAEAVPMEESASTAGKGKKRAREPEEDEAADEPLSQRLRIHEVSVRTYTTQCSLLRAKVSIIPIPAPDPTRGRECELLVIPADEEPEEPSEAGSPKRSREEFEEGGSASEDAEEPRAKKARVD</sequence>
<feature type="region of interest" description="Disordered" evidence="1">
    <location>
        <begin position="368"/>
        <end position="429"/>
    </location>
</feature>
<evidence type="ECO:0000256" key="1">
    <source>
        <dbReference type="SAM" id="MobiDB-lite"/>
    </source>
</evidence>
<gene>
    <name evidence="2" type="ORF">PYCCODRAFT_1480518</name>
</gene>
<keyword evidence="3" id="KW-1185">Reference proteome</keyword>
<feature type="compositionally biased region" description="Pro residues" evidence="1">
    <location>
        <begin position="393"/>
        <end position="407"/>
    </location>
</feature>
<feature type="region of interest" description="Disordered" evidence="1">
    <location>
        <begin position="628"/>
        <end position="688"/>
    </location>
</feature>
<feature type="compositionally biased region" description="Basic residues" evidence="1">
    <location>
        <begin position="60"/>
        <end position="69"/>
    </location>
</feature>
<feature type="compositionally biased region" description="Low complexity" evidence="1">
    <location>
        <begin position="127"/>
        <end position="139"/>
    </location>
</feature>
<evidence type="ECO:0000313" key="3">
    <source>
        <dbReference type="Proteomes" id="UP000193067"/>
    </source>
</evidence>
<feature type="compositionally biased region" description="Basic residues" evidence="1">
    <location>
        <begin position="107"/>
        <end position="126"/>
    </location>
</feature>
<feature type="compositionally biased region" description="Basic residues" evidence="1">
    <location>
        <begin position="1"/>
        <end position="12"/>
    </location>
</feature>
<dbReference type="PANTHER" id="PTHR48148">
    <property type="entry name" value="KERATINOCYTE PROLINE-RICH PROTEIN"/>
    <property type="match status" value="1"/>
</dbReference>
<protein>
    <submittedName>
        <fullName evidence="2">Uncharacterized protein</fullName>
    </submittedName>
</protein>
<dbReference type="Proteomes" id="UP000193067">
    <property type="component" value="Unassembled WGS sequence"/>
</dbReference>
<dbReference type="PANTHER" id="PTHR48148:SF3">
    <property type="entry name" value="KERATINOCYTE PROLINE-RICH PROTEIN"/>
    <property type="match status" value="1"/>
</dbReference>
<feature type="region of interest" description="Disordered" evidence="1">
    <location>
        <begin position="534"/>
        <end position="608"/>
    </location>
</feature>
<feature type="compositionally biased region" description="Polar residues" evidence="1">
    <location>
        <begin position="28"/>
        <end position="42"/>
    </location>
</feature>
<proteinExistence type="predicted"/>
<feature type="compositionally biased region" description="Basic and acidic residues" evidence="1">
    <location>
        <begin position="679"/>
        <end position="688"/>
    </location>
</feature>
<dbReference type="STRING" id="1353009.A0A1Y2IBZ6"/>
<dbReference type="EMBL" id="KZ084136">
    <property type="protein sequence ID" value="OSC98626.1"/>
    <property type="molecule type" value="Genomic_DNA"/>
</dbReference>
<feature type="compositionally biased region" description="Low complexity" evidence="1">
    <location>
        <begin position="565"/>
        <end position="576"/>
    </location>
</feature>
<dbReference type="AlphaFoldDB" id="A0A1Y2IBZ6"/>
<name>A0A1Y2IBZ6_TRAC3</name>
<dbReference type="OrthoDB" id="2758328at2759"/>
<feature type="compositionally biased region" description="Low complexity" evidence="1">
    <location>
        <begin position="408"/>
        <end position="421"/>
    </location>
</feature>
<feature type="compositionally biased region" description="Low complexity" evidence="1">
    <location>
        <begin position="13"/>
        <end position="25"/>
    </location>
</feature>
<feature type="compositionally biased region" description="Pro residues" evidence="1">
    <location>
        <begin position="552"/>
        <end position="564"/>
    </location>
</feature>
<organism evidence="2 3">
    <name type="scientific">Trametes coccinea (strain BRFM310)</name>
    <name type="common">Pycnoporus coccineus</name>
    <dbReference type="NCBI Taxonomy" id="1353009"/>
    <lineage>
        <taxon>Eukaryota</taxon>
        <taxon>Fungi</taxon>
        <taxon>Dikarya</taxon>
        <taxon>Basidiomycota</taxon>
        <taxon>Agaricomycotina</taxon>
        <taxon>Agaricomycetes</taxon>
        <taxon>Polyporales</taxon>
        <taxon>Polyporaceae</taxon>
        <taxon>Trametes</taxon>
    </lineage>
</organism>
<feature type="compositionally biased region" description="Basic and acidic residues" evidence="1">
    <location>
        <begin position="175"/>
        <end position="187"/>
    </location>
</feature>
<evidence type="ECO:0000313" key="2">
    <source>
        <dbReference type="EMBL" id="OSC98626.1"/>
    </source>
</evidence>
<feature type="region of interest" description="Disordered" evidence="1">
    <location>
        <begin position="1"/>
        <end position="187"/>
    </location>
</feature>
<accession>A0A1Y2IBZ6</accession>
<reference evidence="2 3" key="1">
    <citation type="journal article" date="2015" name="Biotechnol. Biofuels">
        <title>Enhanced degradation of softwood versus hardwood by the white-rot fungus Pycnoporus coccineus.</title>
        <authorList>
            <person name="Couturier M."/>
            <person name="Navarro D."/>
            <person name="Chevret D."/>
            <person name="Henrissat B."/>
            <person name="Piumi F."/>
            <person name="Ruiz-Duenas F.J."/>
            <person name="Martinez A.T."/>
            <person name="Grigoriev I.V."/>
            <person name="Riley R."/>
            <person name="Lipzen A."/>
            <person name="Berrin J.G."/>
            <person name="Master E.R."/>
            <person name="Rosso M.N."/>
        </authorList>
    </citation>
    <scope>NUCLEOTIDE SEQUENCE [LARGE SCALE GENOMIC DNA]</scope>
    <source>
        <strain evidence="2 3">BRFM310</strain>
    </source>
</reference>
<feature type="compositionally biased region" description="Low complexity" evidence="1">
    <location>
        <begin position="160"/>
        <end position="173"/>
    </location>
</feature>